<dbReference type="AlphaFoldDB" id="A0A6L2K8J3"/>
<dbReference type="EMBL" id="BKCJ010001929">
    <property type="protein sequence ID" value="GEU45042.1"/>
    <property type="molecule type" value="Genomic_DNA"/>
</dbReference>
<name>A0A6L2K8J3_TANCI</name>
<proteinExistence type="predicted"/>
<gene>
    <name evidence="1" type="ORF">Tci_017020</name>
</gene>
<reference evidence="1" key="1">
    <citation type="journal article" date="2019" name="Sci. Rep.">
        <title>Draft genome of Tanacetum cinerariifolium, the natural source of mosquito coil.</title>
        <authorList>
            <person name="Yamashiro T."/>
            <person name="Shiraishi A."/>
            <person name="Satake H."/>
            <person name="Nakayama K."/>
        </authorList>
    </citation>
    <scope>NUCLEOTIDE SEQUENCE</scope>
</reference>
<sequence length="135" mass="14602">MTITNVDRIRKVRMFRETVSPNKVLQMGGPRGRAYAIDGRIRCPVRRWLACVMMTAVKFRSGWSGDDGVVCVGWWPDGLAGNLAGKHFKGWLVGGCGFNGGVGGVVVRCVAEVVSARCVDQGGGVKMERKVMMGV</sequence>
<organism evidence="1">
    <name type="scientific">Tanacetum cinerariifolium</name>
    <name type="common">Dalmatian daisy</name>
    <name type="synonym">Chrysanthemum cinerariifolium</name>
    <dbReference type="NCBI Taxonomy" id="118510"/>
    <lineage>
        <taxon>Eukaryota</taxon>
        <taxon>Viridiplantae</taxon>
        <taxon>Streptophyta</taxon>
        <taxon>Embryophyta</taxon>
        <taxon>Tracheophyta</taxon>
        <taxon>Spermatophyta</taxon>
        <taxon>Magnoliopsida</taxon>
        <taxon>eudicotyledons</taxon>
        <taxon>Gunneridae</taxon>
        <taxon>Pentapetalae</taxon>
        <taxon>asterids</taxon>
        <taxon>campanulids</taxon>
        <taxon>Asterales</taxon>
        <taxon>Asteraceae</taxon>
        <taxon>Asteroideae</taxon>
        <taxon>Anthemideae</taxon>
        <taxon>Anthemidinae</taxon>
        <taxon>Tanacetum</taxon>
    </lineage>
</organism>
<evidence type="ECO:0000313" key="1">
    <source>
        <dbReference type="EMBL" id="GEU45042.1"/>
    </source>
</evidence>
<protein>
    <submittedName>
        <fullName evidence="1">Uncharacterized protein</fullName>
    </submittedName>
</protein>
<comment type="caution">
    <text evidence="1">The sequence shown here is derived from an EMBL/GenBank/DDBJ whole genome shotgun (WGS) entry which is preliminary data.</text>
</comment>
<accession>A0A6L2K8J3</accession>